<protein>
    <submittedName>
        <fullName evidence="3">Uncharacterized protein</fullName>
    </submittedName>
</protein>
<evidence type="ECO:0000256" key="1">
    <source>
        <dbReference type="SAM" id="MobiDB-lite"/>
    </source>
</evidence>
<dbReference type="Proteomes" id="UP000887560">
    <property type="component" value="Unplaced"/>
</dbReference>
<organism evidence="2 3">
    <name type="scientific">Meloidogyne floridensis</name>
    <dbReference type="NCBI Taxonomy" id="298350"/>
    <lineage>
        <taxon>Eukaryota</taxon>
        <taxon>Metazoa</taxon>
        <taxon>Ecdysozoa</taxon>
        <taxon>Nematoda</taxon>
        <taxon>Chromadorea</taxon>
        <taxon>Rhabditida</taxon>
        <taxon>Tylenchina</taxon>
        <taxon>Tylenchomorpha</taxon>
        <taxon>Tylenchoidea</taxon>
        <taxon>Meloidogynidae</taxon>
        <taxon>Meloidogyninae</taxon>
        <taxon>Meloidogyne</taxon>
    </lineage>
</organism>
<sequence>MQNILNRNTTNQNSVLPQPINSFNPIQNNERNMGQYQQRQQQQIEQNQRQTLKMTNKVSPHQTNPTNFIITGNIQQQPTNNSIISTVTSPYF</sequence>
<reference evidence="3" key="1">
    <citation type="submission" date="2022-11" db="UniProtKB">
        <authorList>
            <consortium name="WormBaseParasite"/>
        </authorList>
    </citation>
    <scope>IDENTIFICATION</scope>
</reference>
<name>A0A915NE42_9BILA</name>
<proteinExistence type="predicted"/>
<accession>A0A915NE42</accession>
<feature type="compositionally biased region" description="Polar residues" evidence="1">
    <location>
        <begin position="1"/>
        <end position="34"/>
    </location>
</feature>
<feature type="compositionally biased region" description="Low complexity" evidence="1">
    <location>
        <begin position="35"/>
        <end position="49"/>
    </location>
</feature>
<feature type="region of interest" description="Disordered" evidence="1">
    <location>
        <begin position="1"/>
        <end position="49"/>
    </location>
</feature>
<dbReference type="AlphaFoldDB" id="A0A915NE42"/>
<keyword evidence="2" id="KW-1185">Reference proteome</keyword>
<dbReference type="WBParaSite" id="scf7180000416062.g2">
    <property type="protein sequence ID" value="scf7180000416062.g2"/>
    <property type="gene ID" value="scf7180000416062.g2"/>
</dbReference>
<evidence type="ECO:0000313" key="2">
    <source>
        <dbReference type="Proteomes" id="UP000887560"/>
    </source>
</evidence>
<evidence type="ECO:0000313" key="3">
    <source>
        <dbReference type="WBParaSite" id="scf7180000416062.g2"/>
    </source>
</evidence>